<dbReference type="OrthoDB" id="6077919at2759"/>
<dbReference type="EMBL" id="WIUZ02000010">
    <property type="protein sequence ID" value="KAF9783263.1"/>
    <property type="molecule type" value="Genomic_DNA"/>
</dbReference>
<evidence type="ECO:0000256" key="1">
    <source>
        <dbReference type="ARBA" id="ARBA00004123"/>
    </source>
</evidence>
<feature type="region of interest" description="Disordered" evidence="11">
    <location>
        <begin position="127"/>
        <end position="158"/>
    </location>
</feature>
<dbReference type="PROSITE" id="PS50157">
    <property type="entry name" value="ZINC_FINGER_C2H2_2"/>
    <property type="match status" value="2"/>
</dbReference>
<keyword evidence="2" id="KW-0479">Metal-binding</keyword>
<dbReference type="PROSITE" id="PS00028">
    <property type="entry name" value="ZINC_FINGER_C2H2_1"/>
    <property type="match status" value="2"/>
</dbReference>
<dbReference type="AlphaFoldDB" id="A0A9P6HBC9"/>
<evidence type="ECO:0000256" key="10">
    <source>
        <dbReference type="PROSITE-ProRule" id="PRU00042"/>
    </source>
</evidence>
<dbReference type="GO" id="GO:0005634">
    <property type="term" value="C:nucleus"/>
    <property type="evidence" value="ECO:0007669"/>
    <property type="project" value="UniProtKB-SubCell"/>
</dbReference>
<reference evidence="13" key="2">
    <citation type="submission" date="2020-11" db="EMBL/GenBank/DDBJ databases">
        <authorList>
            <consortium name="DOE Joint Genome Institute"/>
            <person name="Kuo A."/>
            <person name="Miyauchi S."/>
            <person name="Kiss E."/>
            <person name="Drula E."/>
            <person name="Kohler A."/>
            <person name="Sanchez-Garcia M."/>
            <person name="Andreopoulos B."/>
            <person name="Barry K.W."/>
            <person name="Bonito G."/>
            <person name="Buee M."/>
            <person name="Carver A."/>
            <person name="Chen C."/>
            <person name="Cichocki N."/>
            <person name="Clum A."/>
            <person name="Culley D."/>
            <person name="Crous P.W."/>
            <person name="Fauchery L."/>
            <person name="Girlanda M."/>
            <person name="Hayes R."/>
            <person name="Keri Z."/>
            <person name="Labutti K."/>
            <person name="Lipzen A."/>
            <person name="Lombard V."/>
            <person name="Magnuson J."/>
            <person name="Maillard F."/>
            <person name="Morin E."/>
            <person name="Murat C."/>
            <person name="Nolan M."/>
            <person name="Ohm R."/>
            <person name="Pangilinan J."/>
            <person name="Pereira M."/>
            <person name="Perotto S."/>
            <person name="Peter M."/>
            <person name="Riley R."/>
            <person name="Sitrit Y."/>
            <person name="Stielow B."/>
            <person name="Szollosi G."/>
            <person name="Zifcakova L."/>
            <person name="Stursova M."/>
            <person name="Spatafora J.W."/>
            <person name="Tedersoo L."/>
            <person name="Vaario L.-M."/>
            <person name="Yamada A."/>
            <person name="Yan M."/>
            <person name="Wang P."/>
            <person name="Xu J."/>
            <person name="Bruns T."/>
            <person name="Baldrian P."/>
            <person name="Vilgalys R."/>
            <person name="Henrissat B."/>
            <person name="Grigoriev I.V."/>
            <person name="Hibbett D."/>
            <person name="Nagy L.G."/>
            <person name="Martin F.M."/>
        </authorList>
    </citation>
    <scope>NUCLEOTIDE SEQUENCE</scope>
    <source>
        <strain evidence="13">UH-Tt-Lm1</strain>
    </source>
</reference>
<dbReference type="InterPro" id="IPR036236">
    <property type="entry name" value="Znf_C2H2_sf"/>
</dbReference>
<dbReference type="InterPro" id="IPR051565">
    <property type="entry name" value="Sal_C2H2-zinc-finger"/>
</dbReference>
<evidence type="ECO:0000259" key="12">
    <source>
        <dbReference type="PROSITE" id="PS50157"/>
    </source>
</evidence>
<dbReference type="GO" id="GO:0008270">
    <property type="term" value="F:zinc ion binding"/>
    <property type="evidence" value="ECO:0007669"/>
    <property type="project" value="UniProtKB-KW"/>
</dbReference>
<keyword evidence="7" id="KW-0804">Transcription</keyword>
<sequence>MSFRSSIDILAKLPLLLRVLQPFRTLSRYKNGRDYGELFTDPSLMSPTTLPSIRDLFPNLIRPRGDDPKPNSRLITPQLVLDRTIPFVHSERHAPTVTPAAAGSLTRIRQDSVRDICAWRSFHSSDSQSQSHVEDLDPRHGSPPSEAPSPVDADDCHDNALRPRKHVCHICRKRFSRPSSLTIHYHTHTGVRPYRCTYPGCSRTFNVSSNMRRHYKNHEVQAVNRSKPPPNTFRTSFYSPPLHPDVYPPPPLQCGYR</sequence>
<dbReference type="PANTHER" id="PTHR23233">
    <property type="entry name" value="SAL-LIKE PROTEIN"/>
    <property type="match status" value="1"/>
</dbReference>
<evidence type="ECO:0000256" key="5">
    <source>
        <dbReference type="ARBA" id="ARBA00022833"/>
    </source>
</evidence>
<evidence type="ECO:0000256" key="7">
    <source>
        <dbReference type="ARBA" id="ARBA00023163"/>
    </source>
</evidence>
<dbReference type="GO" id="GO:0000981">
    <property type="term" value="F:DNA-binding transcription factor activity, RNA polymerase II-specific"/>
    <property type="evidence" value="ECO:0007669"/>
    <property type="project" value="TreeGrafter"/>
</dbReference>
<dbReference type="SUPFAM" id="SSF57667">
    <property type="entry name" value="beta-beta-alpha zinc fingers"/>
    <property type="match status" value="1"/>
</dbReference>
<dbReference type="Proteomes" id="UP000736335">
    <property type="component" value="Unassembled WGS sequence"/>
</dbReference>
<evidence type="ECO:0000256" key="9">
    <source>
        <dbReference type="ARBA" id="ARBA00038474"/>
    </source>
</evidence>
<protein>
    <recommendedName>
        <fullName evidence="12">C2H2-type domain-containing protein</fullName>
    </recommendedName>
</protein>
<keyword evidence="8" id="KW-0539">Nucleus</keyword>
<dbReference type="InterPro" id="IPR013087">
    <property type="entry name" value="Znf_C2H2_type"/>
</dbReference>
<keyword evidence="5" id="KW-0862">Zinc</keyword>
<keyword evidence="14" id="KW-1185">Reference proteome</keyword>
<proteinExistence type="inferred from homology"/>
<name>A0A9P6HBC9_9AGAM</name>
<evidence type="ECO:0000256" key="6">
    <source>
        <dbReference type="ARBA" id="ARBA00023015"/>
    </source>
</evidence>
<accession>A0A9P6HBC9</accession>
<evidence type="ECO:0000256" key="3">
    <source>
        <dbReference type="ARBA" id="ARBA00022737"/>
    </source>
</evidence>
<dbReference type="Pfam" id="PF00096">
    <property type="entry name" value="zf-C2H2"/>
    <property type="match status" value="2"/>
</dbReference>
<comment type="caution">
    <text evidence="13">The sequence shown here is derived from an EMBL/GenBank/DDBJ whole genome shotgun (WGS) entry which is preliminary data.</text>
</comment>
<evidence type="ECO:0000313" key="13">
    <source>
        <dbReference type="EMBL" id="KAF9783263.1"/>
    </source>
</evidence>
<keyword evidence="3" id="KW-0677">Repeat</keyword>
<gene>
    <name evidence="13" type="ORF">BJ322DRAFT_1069863</name>
</gene>
<evidence type="ECO:0000256" key="4">
    <source>
        <dbReference type="ARBA" id="ARBA00022771"/>
    </source>
</evidence>
<dbReference type="PANTHER" id="PTHR23233:SF84">
    <property type="entry name" value="FI23031P1"/>
    <property type="match status" value="1"/>
</dbReference>
<dbReference type="GO" id="GO:0000978">
    <property type="term" value="F:RNA polymerase II cis-regulatory region sequence-specific DNA binding"/>
    <property type="evidence" value="ECO:0007669"/>
    <property type="project" value="TreeGrafter"/>
</dbReference>
<evidence type="ECO:0000256" key="2">
    <source>
        <dbReference type="ARBA" id="ARBA00022723"/>
    </source>
</evidence>
<evidence type="ECO:0000256" key="11">
    <source>
        <dbReference type="SAM" id="MobiDB-lite"/>
    </source>
</evidence>
<dbReference type="SMART" id="SM00355">
    <property type="entry name" value="ZnF_C2H2"/>
    <property type="match status" value="2"/>
</dbReference>
<dbReference type="Gene3D" id="3.30.160.60">
    <property type="entry name" value="Classic Zinc Finger"/>
    <property type="match status" value="2"/>
</dbReference>
<feature type="domain" description="C2H2-type" evidence="12">
    <location>
        <begin position="194"/>
        <end position="218"/>
    </location>
</feature>
<comment type="subcellular location">
    <subcellularLocation>
        <location evidence="1">Nucleus</location>
    </subcellularLocation>
</comment>
<evidence type="ECO:0000313" key="14">
    <source>
        <dbReference type="Proteomes" id="UP000736335"/>
    </source>
</evidence>
<keyword evidence="4 10" id="KW-0863">Zinc-finger</keyword>
<evidence type="ECO:0000256" key="8">
    <source>
        <dbReference type="ARBA" id="ARBA00023242"/>
    </source>
</evidence>
<comment type="similarity">
    <text evidence="9">Belongs to the sal C2H2-type zinc-finger protein family.</text>
</comment>
<feature type="domain" description="C2H2-type" evidence="12">
    <location>
        <begin position="166"/>
        <end position="193"/>
    </location>
</feature>
<reference evidence="13" key="1">
    <citation type="journal article" date="2020" name="Nat. Commun.">
        <title>Large-scale genome sequencing of mycorrhizal fungi provides insights into the early evolution of symbiotic traits.</title>
        <authorList>
            <person name="Miyauchi S."/>
            <person name="Kiss E."/>
            <person name="Kuo A."/>
            <person name="Drula E."/>
            <person name="Kohler A."/>
            <person name="Sanchez-Garcia M."/>
            <person name="Morin E."/>
            <person name="Andreopoulos B."/>
            <person name="Barry K.W."/>
            <person name="Bonito G."/>
            <person name="Buee M."/>
            <person name="Carver A."/>
            <person name="Chen C."/>
            <person name="Cichocki N."/>
            <person name="Clum A."/>
            <person name="Culley D."/>
            <person name="Crous P.W."/>
            <person name="Fauchery L."/>
            <person name="Girlanda M."/>
            <person name="Hayes R.D."/>
            <person name="Keri Z."/>
            <person name="LaButti K."/>
            <person name="Lipzen A."/>
            <person name="Lombard V."/>
            <person name="Magnuson J."/>
            <person name="Maillard F."/>
            <person name="Murat C."/>
            <person name="Nolan M."/>
            <person name="Ohm R.A."/>
            <person name="Pangilinan J."/>
            <person name="Pereira M.F."/>
            <person name="Perotto S."/>
            <person name="Peter M."/>
            <person name="Pfister S."/>
            <person name="Riley R."/>
            <person name="Sitrit Y."/>
            <person name="Stielow J.B."/>
            <person name="Szollosi G."/>
            <person name="Zifcakova L."/>
            <person name="Stursova M."/>
            <person name="Spatafora J.W."/>
            <person name="Tedersoo L."/>
            <person name="Vaario L.M."/>
            <person name="Yamada A."/>
            <person name="Yan M."/>
            <person name="Wang P."/>
            <person name="Xu J."/>
            <person name="Bruns T."/>
            <person name="Baldrian P."/>
            <person name="Vilgalys R."/>
            <person name="Dunand C."/>
            <person name="Henrissat B."/>
            <person name="Grigoriev I.V."/>
            <person name="Hibbett D."/>
            <person name="Nagy L.G."/>
            <person name="Martin F.M."/>
        </authorList>
    </citation>
    <scope>NUCLEOTIDE SEQUENCE</scope>
    <source>
        <strain evidence="13">UH-Tt-Lm1</strain>
    </source>
</reference>
<keyword evidence="6" id="KW-0805">Transcription regulation</keyword>
<organism evidence="13 14">
    <name type="scientific">Thelephora terrestris</name>
    <dbReference type="NCBI Taxonomy" id="56493"/>
    <lineage>
        <taxon>Eukaryota</taxon>
        <taxon>Fungi</taxon>
        <taxon>Dikarya</taxon>
        <taxon>Basidiomycota</taxon>
        <taxon>Agaricomycotina</taxon>
        <taxon>Agaricomycetes</taxon>
        <taxon>Thelephorales</taxon>
        <taxon>Thelephoraceae</taxon>
        <taxon>Thelephora</taxon>
    </lineage>
</organism>